<feature type="transmembrane region" description="Helical" evidence="6">
    <location>
        <begin position="267"/>
        <end position="283"/>
    </location>
</feature>
<dbReference type="InterPro" id="IPR014472">
    <property type="entry name" value="CHOPT"/>
</dbReference>
<feature type="transmembrane region" description="Helical" evidence="6">
    <location>
        <begin position="228"/>
        <end position="247"/>
    </location>
</feature>
<dbReference type="PIRSF" id="PIRSF015665">
    <property type="entry name" value="CHOPT"/>
    <property type="match status" value="1"/>
</dbReference>
<dbReference type="GO" id="GO:0005794">
    <property type="term" value="C:Golgi apparatus"/>
    <property type="evidence" value="ECO:0007669"/>
    <property type="project" value="TreeGrafter"/>
</dbReference>
<evidence type="ECO:0000313" key="7">
    <source>
        <dbReference type="Proteomes" id="UP000515154"/>
    </source>
</evidence>
<organism evidence="7 8">
    <name type="scientific">Octopus sinensis</name>
    <name type="common">East Asian common octopus</name>
    <dbReference type="NCBI Taxonomy" id="2607531"/>
    <lineage>
        <taxon>Eukaryota</taxon>
        <taxon>Metazoa</taxon>
        <taxon>Spiralia</taxon>
        <taxon>Lophotrochozoa</taxon>
        <taxon>Mollusca</taxon>
        <taxon>Cephalopoda</taxon>
        <taxon>Coleoidea</taxon>
        <taxon>Octopodiformes</taxon>
        <taxon>Octopoda</taxon>
        <taxon>Incirrata</taxon>
        <taxon>Octopodidae</taxon>
        <taxon>Octopus</taxon>
    </lineage>
</organism>
<dbReference type="PROSITE" id="PS00379">
    <property type="entry name" value="CDP_ALCOHOL_P_TRANSF"/>
    <property type="match status" value="1"/>
</dbReference>
<protein>
    <submittedName>
        <fullName evidence="8">Ethanolaminephosphotransferase 1</fullName>
    </submittedName>
</protein>
<evidence type="ECO:0000256" key="6">
    <source>
        <dbReference type="SAM" id="Phobius"/>
    </source>
</evidence>
<reference evidence="8" key="1">
    <citation type="submission" date="2025-08" db="UniProtKB">
        <authorList>
            <consortium name="RefSeq"/>
        </authorList>
    </citation>
    <scope>IDENTIFICATION</scope>
</reference>
<evidence type="ECO:0000256" key="1">
    <source>
        <dbReference type="ARBA" id="ARBA00004370"/>
    </source>
</evidence>
<name>A0A6P7STA7_9MOLL</name>
<dbReference type="RefSeq" id="XP_029641489.1">
    <property type="nucleotide sequence ID" value="XM_029785629.2"/>
</dbReference>
<keyword evidence="7" id="KW-1185">Reference proteome</keyword>
<keyword evidence="4 6" id="KW-0472">Membrane</keyword>
<dbReference type="KEGG" id="osn:115216363"/>
<dbReference type="InterPro" id="IPR048254">
    <property type="entry name" value="CDP_ALCOHOL_P_TRANSF_CS"/>
</dbReference>
<dbReference type="InterPro" id="IPR043130">
    <property type="entry name" value="CDP-OH_PTrfase_TM_dom"/>
</dbReference>
<feature type="transmembrane region" description="Helical" evidence="6">
    <location>
        <begin position="295"/>
        <end position="313"/>
    </location>
</feature>
<dbReference type="Gene3D" id="1.20.120.1760">
    <property type="match status" value="1"/>
</dbReference>
<feature type="transmembrane region" description="Helical" evidence="6">
    <location>
        <begin position="153"/>
        <end position="175"/>
    </location>
</feature>
<dbReference type="Proteomes" id="UP000515154">
    <property type="component" value="Linkage group LG10"/>
</dbReference>
<dbReference type="GO" id="GO:0005789">
    <property type="term" value="C:endoplasmic reticulum membrane"/>
    <property type="evidence" value="ECO:0007669"/>
    <property type="project" value="TreeGrafter"/>
</dbReference>
<dbReference type="FunFam" id="1.20.120.1760:FF:000016">
    <property type="entry name" value="ethanolaminephosphotransferase 1"/>
    <property type="match status" value="1"/>
</dbReference>
<proteinExistence type="inferred from homology"/>
<sequence>MADIVGLTPSILAGFDKYKYNAVDSSPIGQYITHPFWNWIVQFLPLWLAPNLLTLVGFLLLLVSYVIMTYYDAEFYASSLDNPEYPSIPNWVWLVCALNNFIAHTLDGIDGKQARRTNSSTPLGELFDHGLDSWATLFLPIAIYSVFGRGDYSVGVFHIYAILIGTMMSFFCSHWEKYNTGVLFLPWGYDASQLAMTVFYLVTYFGGYEMWKFIVPVLNIPASVMVEIIVHMGFIGITFPTTFINIYRSYKNKTGKMRSFTEATRPLVSTVFLFTLLLLWAIFSKYEIMEKHPRLFMWTTGTAFSNIACRLIVAQMSNTRCELINIFLIPLSIIVIIALLLQPGRLEVVFLWVYCLVVTGTHVYYGVSVVRQMCRHFKIHAFSLEKLPVQ</sequence>
<dbReference type="InterPro" id="IPR000462">
    <property type="entry name" value="CDP-OH_P_trans"/>
</dbReference>
<feature type="transmembrane region" description="Helical" evidence="6">
    <location>
        <begin position="52"/>
        <end position="71"/>
    </location>
</feature>
<evidence type="ECO:0000256" key="2">
    <source>
        <dbReference type="ARBA" id="ARBA00010441"/>
    </source>
</evidence>
<comment type="subcellular location">
    <subcellularLocation>
        <location evidence="1">Membrane</location>
    </subcellularLocation>
</comment>
<evidence type="ECO:0000256" key="5">
    <source>
        <dbReference type="RuleBase" id="RU003750"/>
    </source>
</evidence>
<gene>
    <name evidence="8" type="primary">LOC115216363</name>
</gene>
<keyword evidence="3 5" id="KW-0808">Transferase</keyword>
<dbReference type="GO" id="GO:0004307">
    <property type="term" value="F:ethanolaminephosphotransferase activity"/>
    <property type="evidence" value="ECO:0007669"/>
    <property type="project" value="TreeGrafter"/>
</dbReference>
<feature type="transmembrane region" description="Helical" evidence="6">
    <location>
        <begin position="130"/>
        <end position="147"/>
    </location>
</feature>
<keyword evidence="6" id="KW-0812">Transmembrane</keyword>
<evidence type="ECO:0000256" key="4">
    <source>
        <dbReference type="ARBA" id="ARBA00023136"/>
    </source>
</evidence>
<evidence type="ECO:0000313" key="8">
    <source>
        <dbReference type="RefSeq" id="XP_029641489.1"/>
    </source>
</evidence>
<dbReference type="Pfam" id="PF01066">
    <property type="entry name" value="CDP-OH_P_transf"/>
    <property type="match status" value="1"/>
</dbReference>
<dbReference type="GO" id="GO:0006646">
    <property type="term" value="P:phosphatidylethanolamine biosynthetic process"/>
    <property type="evidence" value="ECO:0007669"/>
    <property type="project" value="TreeGrafter"/>
</dbReference>
<accession>A0A6P7STA7</accession>
<evidence type="ECO:0000256" key="3">
    <source>
        <dbReference type="ARBA" id="ARBA00022679"/>
    </source>
</evidence>
<feature type="transmembrane region" description="Helical" evidence="6">
    <location>
        <begin position="349"/>
        <end position="370"/>
    </location>
</feature>
<keyword evidence="6" id="KW-1133">Transmembrane helix</keyword>
<dbReference type="PANTHER" id="PTHR10414:SF71">
    <property type="entry name" value="FI05338P"/>
    <property type="match status" value="1"/>
</dbReference>
<comment type="similarity">
    <text evidence="2 5">Belongs to the CDP-alcohol phosphatidyltransferase class-I family.</text>
</comment>
<feature type="transmembrane region" description="Helical" evidence="6">
    <location>
        <begin position="325"/>
        <end position="343"/>
    </location>
</feature>
<dbReference type="PANTHER" id="PTHR10414">
    <property type="entry name" value="ETHANOLAMINEPHOSPHOTRANSFERASE"/>
    <property type="match status" value="1"/>
</dbReference>
<dbReference type="AlphaFoldDB" id="A0A6P7STA7"/>
<feature type="transmembrane region" description="Helical" evidence="6">
    <location>
        <begin position="187"/>
        <end position="208"/>
    </location>
</feature>